<comment type="similarity">
    <text evidence="1">Belongs to the glutaredoxin family. Monothiol subfamily.</text>
</comment>
<feature type="region of interest" description="Disordered" evidence="2">
    <location>
        <begin position="99"/>
        <end position="197"/>
    </location>
</feature>
<dbReference type="PANTHER" id="PTHR45694">
    <property type="entry name" value="GLUTAREDOXIN 2"/>
    <property type="match status" value="1"/>
</dbReference>
<dbReference type="EMBL" id="MU003786">
    <property type="protein sequence ID" value="KAF2722010.1"/>
    <property type="molecule type" value="Genomic_DNA"/>
</dbReference>
<dbReference type="FunFam" id="3.40.30.10:FF:000093">
    <property type="entry name" value="Glutaredoxin 2"/>
    <property type="match status" value="1"/>
</dbReference>
<accession>A0A9P4URF3</accession>
<evidence type="ECO:0000313" key="6">
    <source>
        <dbReference type="Proteomes" id="UP000799441"/>
    </source>
</evidence>
<dbReference type="InterPro" id="IPR036249">
    <property type="entry name" value="Thioredoxin-like_sf"/>
</dbReference>
<organism evidence="5 6">
    <name type="scientific">Polychaeton citri CBS 116435</name>
    <dbReference type="NCBI Taxonomy" id="1314669"/>
    <lineage>
        <taxon>Eukaryota</taxon>
        <taxon>Fungi</taxon>
        <taxon>Dikarya</taxon>
        <taxon>Ascomycota</taxon>
        <taxon>Pezizomycotina</taxon>
        <taxon>Dothideomycetes</taxon>
        <taxon>Dothideomycetidae</taxon>
        <taxon>Capnodiales</taxon>
        <taxon>Capnodiaceae</taxon>
        <taxon>Polychaeton</taxon>
    </lineage>
</organism>
<proteinExistence type="inferred from homology"/>
<dbReference type="GO" id="GO:0034599">
    <property type="term" value="P:cellular response to oxidative stress"/>
    <property type="evidence" value="ECO:0007669"/>
    <property type="project" value="TreeGrafter"/>
</dbReference>
<feature type="compositionally biased region" description="Basic and acidic residues" evidence="2">
    <location>
        <begin position="130"/>
        <end position="143"/>
    </location>
</feature>
<feature type="compositionally biased region" description="Basic and acidic residues" evidence="2">
    <location>
        <begin position="99"/>
        <end position="116"/>
    </location>
</feature>
<feature type="compositionally biased region" description="Low complexity" evidence="2">
    <location>
        <begin position="153"/>
        <end position="163"/>
    </location>
</feature>
<dbReference type="Gene3D" id="3.40.30.10">
    <property type="entry name" value="Glutaredoxin"/>
    <property type="match status" value="1"/>
</dbReference>
<dbReference type="GO" id="GO:0004362">
    <property type="term" value="F:glutathione-disulfide reductase (NADPH) activity"/>
    <property type="evidence" value="ECO:0007669"/>
    <property type="project" value="UniProtKB-ARBA"/>
</dbReference>
<keyword evidence="3" id="KW-0732">Signal</keyword>
<reference evidence="5" key="1">
    <citation type="journal article" date="2020" name="Stud. Mycol.">
        <title>101 Dothideomycetes genomes: a test case for predicting lifestyles and emergence of pathogens.</title>
        <authorList>
            <person name="Haridas S."/>
            <person name="Albert R."/>
            <person name="Binder M."/>
            <person name="Bloem J."/>
            <person name="Labutti K."/>
            <person name="Salamov A."/>
            <person name="Andreopoulos B."/>
            <person name="Baker S."/>
            <person name="Barry K."/>
            <person name="Bills G."/>
            <person name="Bluhm B."/>
            <person name="Cannon C."/>
            <person name="Castanera R."/>
            <person name="Culley D."/>
            <person name="Daum C."/>
            <person name="Ezra D."/>
            <person name="Gonzalez J."/>
            <person name="Henrissat B."/>
            <person name="Kuo A."/>
            <person name="Liang C."/>
            <person name="Lipzen A."/>
            <person name="Lutzoni F."/>
            <person name="Magnuson J."/>
            <person name="Mondo S."/>
            <person name="Nolan M."/>
            <person name="Ohm R."/>
            <person name="Pangilinan J."/>
            <person name="Park H.-J."/>
            <person name="Ramirez L."/>
            <person name="Alfaro M."/>
            <person name="Sun H."/>
            <person name="Tritt A."/>
            <person name="Yoshinaga Y."/>
            <person name="Zwiers L.-H."/>
            <person name="Turgeon B."/>
            <person name="Goodwin S."/>
            <person name="Spatafora J."/>
            <person name="Crous P."/>
            <person name="Grigoriev I."/>
        </authorList>
    </citation>
    <scope>NUCLEOTIDE SEQUENCE</scope>
    <source>
        <strain evidence="5">CBS 116435</strain>
    </source>
</reference>
<dbReference type="Proteomes" id="UP000799441">
    <property type="component" value="Unassembled WGS sequence"/>
</dbReference>
<dbReference type="InterPro" id="IPR014025">
    <property type="entry name" value="Glutaredoxin_subgr"/>
</dbReference>
<evidence type="ECO:0000259" key="4">
    <source>
        <dbReference type="Pfam" id="PF00462"/>
    </source>
</evidence>
<dbReference type="GO" id="GO:0005796">
    <property type="term" value="C:Golgi lumen"/>
    <property type="evidence" value="ECO:0007669"/>
    <property type="project" value="TreeGrafter"/>
</dbReference>
<dbReference type="GO" id="GO:0000324">
    <property type="term" value="C:fungal-type vacuole"/>
    <property type="evidence" value="ECO:0007669"/>
    <property type="project" value="TreeGrafter"/>
</dbReference>
<feature type="domain" description="Glutaredoxin" evidence="4">
    <location>
        <begin position="218"/>
        <end position="286"/>
    </location>
</feature>
<dbReference type="AlphaFoldDB" id="A0A9P4URF3"/>
<keyword evidence="6" id="KW-1185">Reference proteome</keyword>
<dbReference type="InterPro" id="IPR002109">
    <property type="entry name" value="Glutaredoxin"/>
</dbReference>
<evidence type="ECO:0000256" key="3">
    <source>
        <dbReference type="SAM" id="SignalP"/>
    </source>
</evidence>
<dbReference type="SUPFAM" id="SSF52833">
    <property type="entry name" value="Thioredoxin-like"/>
    <property type="match status" value="1"/>
</dbReference>
<gene>
    <name evidence="5" type="ORF">K431DRAFT_284448</name>
</gene>
<evidence type="ECO:0000256" key="2">
    <source>
        <dbReference type="SAM" id="MobiDB-lite"/>
    </source>
</evidence>
<name>A0A9P4URF3_9PEZI</name>
<sequence length="330" mass="35636">MPPTRRLKPLIVLAAIMVLSLIYISTAQRSTIDSAFYTRTVAAMQNRHDTEAKEAAFQEEKERLARIARLEKEHDIAIAAAKDEKKAALPGEEKVIEITGDRERPAARAGDRKDQEPIVDNVKSVASSVAKEKPFPIESEKSVAGRKKMPADNSGSSSSSSNSKDAKVVKNPNAIGEDGVAKIGNTQAKDEAAASKMTPSEHEAEEALNAILKKAPLIIFSKSYCPFSKKAKHILLEFYTIEPKPYVVELDQMEEGGELARGIQTLLGKNTGRATVPNVLVNGRSIGGGDDVEKLHNEGKVVDLLTSMGGKRITVSAKKIEQAAAAGLKR</sequence>
<dbReference type="PROSITE" id="PS51354">
    <property type="entry name" value="GLUTAREDOXIN_2"/>
    <property type="match status" value="1"/>
</dbReference>
<evidence type="ECO:0000256" key="1">
    <source>
        <dbReference type="ARBA" id="ARBA00009630"/>
    </source>
</evidence>
<dbReference type="Pfam" id="PF00462">
    <property type="entry name" value="Glutaredoxin"/>
    <property type="match status" value="1"/>
</dbReference>
<dbReference type="PRINTS" id="PR00160">
    <property type="entry name" value="GLUTAREDOXIN"/>
</dbReference>
<dbReference type="PANTHER" id="PTHR45694:SF5">
    <property type="entry name" value="GLUTAREDOXIN 2"/>
    <property type="match status" value="1"/>
</dbReference>
<protein>
    <recommendedName>
        <fullName evidence="4">Glutaredoxin domain-containing protein</fullName>
    </recommendedName>
</protein>
<dbReference type="GO" id="GO:0005801">
    <property type="term" value="C:cis-Golgi network"/>
    <property type="evidence" value="ECO:0007669"/>
    <property type="project" value="UniProtKB-ARBA"/>
</dbReference>
<dbReference type="CDD" id="cd03419">
    <property type="entry name" value="GRX_GRXh_1_2_like"/>
    <property type="match status" value="1"/>
</dbReference>
<dbReference type="OrthoDB" id="423313at2759"/>
<comment type="caution">
    <text evidence="5">The sequence shown here is derived from an EMBL/GenBank/DDBJ whole genome shotgun (WGS) entry which is preliminary data.</text>
</comment>
<evidence type="ECO:0000313" key="5">
    <source>
        <dbReference type="EMBL" id="KAF2722010.1"/>
    </source>
</evidence>
<feature type="chain" id="PRO_5040513437" description="Glutaredoxin domain-containing protein" evidence="3">
    <location>
        <begin position="28"/>
        <end position="330"/>
    </location>
</feature>
<feature type="signal peptide" evidence="3">
    <location>
        <begin position="1"/>
        <end position="27"/>
    </location>
</feature>